<dbReference type="InterPro" id="IPR000182">
    <property type="entry name" value="GNAT_dom"/>
</dbReference>
<dbReference type="RefSeq" id="WP_223273311.1">
    <property type="nucleotide sequence ID" value="NZ_JAAXOR010000006.1"/>
</dbReference>
<proteinExistence type="predicted"/>
<dbReference type="SUPFAM" id="SSF55729">
    <property type="entry name" value="Acyl-CoA N-acyltransferases (Nat)"/>
    <property type="match status" value="1"/>
</dbReference>
<dbReference type="Pfam" id="PF00583">
    <property type="entry name" value="Acetyltransf_1"/>
    <property type="match status" value="1"/>
</dbReference>
<dbReference type="PANTHER" id="PTHR42791">
    <property type="entry name" value="GNAT FAMILY ACETYLTRANSFERASE"/>
    <property type="match status" value="1"/>
</dbReference>
<dbReference type="InterPro" id="IPR052523">
    <property type="entry name" value="Trichothecene_AcTrans"/>
</dbReference>
<organism evidence="2 3">
    <name type="scientific">Nocardia cerradoensis</name>
    <dbReference type="NCBI Taxonomy" id="85688"/>
    <lineage>
        <taxon>Bacteria</taxon>
        <taxon>Bacillati</taxon>
        <taxon>Actinomycetota</taxon>
        <taxon>Actinomycetes</taxon>
        <taxon>Mycobacteriales</taxon>
        <taxon>Nocardiaceae</taxon>
        <taxon>Nocardia</taxon>
    </lineage>
</organism>
<protein>
    <recommendedName>
        <fullName evidence="1">N-acetyltransferase domain-containing protein</fullName>
    </recommendedName>
</protein>
<evidence type="ECO:0000313" key="3">
    <source>
        <dbReference type="Proteomes" id="UP000215506"/>
    </source>
</evidence>
<dbReference type="PANTHER" id="PTHR42791:SF1">
    <property type="entry name" value="N-ACETYLTRANSFERASE DOMAIN-CONTAINING PROTEIN"/>
    <property type="match status" value="1"/>
</dbReference>
<evidence type="ECO:0000313" key="2">
    <source>
        <dbReference type="EMBL" id="OXR46721.1"/>
    </source>
</evidence>
<evidence type="ECO:0000259" key="1">
    <source>
        <dbReference type="PROSITE" id="PS51186"/>
    </source>
</evidence>
<feature type="domain" description="N-acetyltransferase" evidence="1">
    <location>
        <begin position="1"/>
        <end position="196"/>
    </location>
</feature>
<gene>
    <name evidence="2" type="ORF">B7C42_01698</name>
</gene>
<name>A0A231HCS2_9NOCA</name>
<dbReference type="GO" id="GO:0016747">
    <property type="term" value="F:acyltransferase activity, transferring groups other than amino-acyl groups"/>
    <property type="evidence" value="ECO:0007669"/>
    <property type="project" value="InterPro"/>
</dbReference>
<dbReference type="PROSITE" id="PS51186">
    <property type="entry name" value="GNAT"/>
    <property type="match status" value="1"/>
</dbReference>
<dbReference type="InterPro" id="IPR016181">
    <property type="entry name" value="Acyl_CoA_acyltransferase"/>
</dbReference>
<sequence>MRTATRDDITGMVRVLAAAFAHDDPIEEYVFPDETVRHRRAPRMLRTMIEHRFLPAGGAEVAELDGRIVGALLWYPDGYRPGGLREFLAGPLFLAGMGTAVGRGTEVDRTMDRAAPAEPHLFHVYLGTDPSLQRSGVGRALYASFTDKADRQGVLLCGICKDENVGYYEALGNERTGSVRLGRTGPEMNIMIRRPRPL</sequence>
<reference evidence="2 3" key="1">
    <citation type="submission" date="2017-07" db="EMBL/GenBank/DDBJ databases">
        <title>First draft Genome Sequence of Nocardia cerradoensis isolated from human infection.</title>
        <authorList>
            <person name="Carrasco G."/>
        </authorList>
    </citation>
    <scope>NUCLEOTIDE SEQUENCE [LARGE SCALE GENOMIC DNA]</scope>
    <source>
        <strain evidence="2 3">CNM20130759</strain>
    </source>
</reference>
<dbReference type="Gene3D" id="3.40.630.30">
    <property type="match status" value="1"/>
</dbReference>
<dbReference type="AlphaFoldDB" id="A0A231HCS2"/>
<keyword evidence="3" id="KW-1185">Reference proteome</keyword>
<accession>A0A231HCS2</accession>
<comment type="caution">
    <text evidence="2">The sequence shown here is derived from an EMBL/GenBank/DDBJ whole genome shotgun (WGS) entry which is preliminary data.</text>
</comment>
<dbReference type="EMBL" id="NGAF01000002">
    <property type="protein sequence ID" value="OXR46721.1"/>
    <property type="molecule type" value="Genomic_DNA"/>
</dbReference>
<dbReference type="Proteomes" id="UP000215506">
    <property type="component" value="Unassembled WGS sequence"/>
</dbReference>